<gene>
    <name evidence="11" type="primary">hemW</name>
    <name evidence="11" type="ORF">IAB59_02245</name>
</gene>
<reference evidence="11" key="2">
    <citation type="journal article" date="2021" name="PeerJ">
        <title>Extensive microbial diversity within the chicken gut microbiome revealed by metagenomics and culture.</title>
        <authorList>
            <person name="Gilroy R."/>
            <person name="Ravi A."/>
            <person name="Getino M."/>
            <person name="Pursley I."/>
            <person name="Horton D.L."/>
            <person name="Alikhan N.F."/>
            <person name="Baker D."/>
            <person name="Gharbi K."/>
            <person name="Hall N."/>
            <person name="Watson M."/>
            <person name="Adriaenssens E.M."/>
            <person name="Foster-Nyarko E."/>
            <person name="Jarju S."/>
            <person name="Secka A."/>
            <person name="Antonio M."/>
            <person name="Oren A."/>
            <person name="Chaudhuri R.R."/>
            <person name="La Ragione R."/>
            <person name="Hildebrand F."/>
            <person name="Pallen M.J."/>
        </authorList>
    </citation>
    <scope>NUCLEOTIDE SEQUENCE</scope>
    <source>
        <strain evidence="11">CHK195-26880</strain>
    </source>
</reference>
<dbReference type="InterPro" id="IPR058240">
    <property type="entry name" value="rSAM_sf"/>
</dbReference>
<dbReference type="GO" id="GO:0004109">
    <property type="term" value="F:coproporphyrinogen oxidase activity"/>
    <property type="evidence" value="ECO:0007669"/>
    <property type="project" value="InterPro"/>
</dbReference>
<dbReference type="Proteomes" id="UP000886833">
    <property type="component" value="Unassembled WGS sequence"/>
</dbReference>
<dbReference type="SFLD" id="SFLDF00562">
    <property type="entry name" value="HemN-like__clustered_with_heat"/>
    <property type="match status" value="1"/>
</dbReference>
<dbReference type="GO" id="GO:0046872">
    <property type="term" value="F:metal ion binding"/>
    <property type="evidence" value="ECO:0007669"/>
    <property type="project" value="UniProtKB-UniRule"/>
</dbReference>
<dbReference type="PANTHER" id="PTHR13932:SF5">
    <property type="entry name" value="RADICAL S-ADENOSYL METHIONINE DOMAIN-CONTAINING PROTEIN 1, MITOCHONDRIAL"/>
    <property type="match status" value="1"/>
</dbReference>
<dbReference type="SUPFAM" id="SSF102114">
    <property type="entry name" value="Radical SAM enzymes"/>
    <property type="match status" value="1"/>
</dbReference>
<keyword evidence="5 9" id="KW-0479">Metal-binding</keyword>
<dbReference type="SFLD" id="SFLDG01082">
    <property type="entry name" value="B12-binding_domain_containing"/>
    <property type="match status" value="1"/>
</dbReference>
<dbReference type="InterPro" id="IPR004559">
    <property type="entry name" value="HemW-like"/>
</dbReference>
<feature type="domain" description="Radical SAM core" evidence="10">
    <location>
        <begin position="1"/>
        <end position="225"/>
    </location>
</feature>
<evidence type="ECO:0000256" key="1">
    <source>
        <dbReference type="ARBA" id="ARBA00006100"/>
    </source>
</evidence>
<comment type="caution">
    <text evidence="11">The sequence shown here is derived from an EMBL/GenBank/DDBJ whole genome shotgun (WGS) entry which is preliminary data.</text>
</comment>
<keyword evidence="3 9" id="KW-0349">Heme</keyword>
<keyword evidence="4 9" id="KW-0949">S-adenosyl-L-methionine</keyword>
<name>A0A9D1KB60_9FIRM</name>
<evidence type="ECO:0000256" key="8">
    <source>
        <dbReference type="ARBA" id="ARBA00023186"/>
    </source>
</evidence>
<evidence type="ECO:0000256" key="3">
    <source>
        <dbReference type="ARBA" id="ARBA00022617"/>
    </source>
</evidence>
<keyword evidence="7 9" id="KW-0411">Iron-sulfur</keyword>
<keyword evidence="6 9" id="KW-0408">Iron</keyword>
<dbReference type="Pfam" id="PF06969">
    <property type="entry name" value="HemN_C"/>
    <property type="match status" value="1"/>
</dbReference>
<dbReference type="SFLD" id="SFLDG01065">
    <property type="entry name" value="anaerobic_coproporphyrinogen-I"/>
    <property type="match status" value="1"/>
</dbReference>
<comment type="function">
    <text evidence="9">Probably acts as a heme chaperone, transferring heme to an unknown acceptor. Binds one molecule of heme per monomer, possibly covalently. Binds 1 [4Fe-4S] cluster. The cluster is coordinated with 3 cysteines and an exchangeable S-adenosyl-L-methionine.</text>
</comment>
<sequence>MINNIDAVYIHIPFCNYICAYCDFCKVFYNKEYVNRYLDALDKEINANYKGEIITSLYIGGGTPSSLSLGELEKLFSILKTFKLSKDCEITIEVNPDSLSLDKIKLFKDNGVNRVSLGVETINSKLQDVLERWTSKDRVVKCIDSLKSNDITNINVDLIYAIKKETLDDLKKDLEFLISLDVPHISTYSLIIENNTKLKINGVKNIDKSLDRDMYELISKTLKDNNYIHYEISNFSKEGYQSIHNLKYWHNKHYYGFGCGASSYIDNIRYTNTRSISNYIKGKTIVDKEILTTKDKIFYEVMLNLRTNRGIDKEIFKDKYNVNICDVVDYKDLVKIGVLKEDDKYLRVSEEYFYVLDEILCKIMVK</sequence>
<dbReference type="GO" id="GO:0051539">
    <property type="term" value="F:4 iron, 4 sulfur cluster binding"/>
    <property type="evidence" value="ECO:0007669"/>
    <property type="project" value="UniProtKB-UniRule"/>
</dbReference>
<evidence type="ECO:0000256" key="4">
    <source>
        <dbReference type="ARBA" id="ARBA00022691"/>
    </source>
</evidence>
<dbReference type="SFLD" id="SFLDS00029">
    <property type="entry name" value="Radical_SAM"/>
    <property type="match status" value="1"/>
</dbReference>
<evidence type="ECO:0000256" key="6">
    <source>
        <dbReference type="ARBA" id="ARBA00023004"/>
    </source>
</evidence>
<evidence type="ECO:0000256" key="7">
    <source>
        <dbReference type="ARBA" id="ARBA00023014"/>
    </source>
</evidence>
<dbReference type="PANTHER" id="PTHR13932">
    <property type="entry name" value="COPROPORPHYRINIGEN III OXIDASE"/>
    <property type="match status" value="1"/>
</dbReference>
<evidence type="ECO:0000256" key="9">
    <source>
        <dbReference type="RuleBase" id="RU364116"/>
    </source>
</evidence>
<dbReference type="InterPro" id="IPR006638">
    <property type="entry name" value="Elp3/MiaA/NifB-like_rSAM"/>
</dbReference>
<dbReference type="NCBIfam" id="TIGR00539">
    <property type="entry name" value="hemN_rel"/>
    <property type="match status" value="1"/>
</dbReference>
<dbReference type="EMBL" id="DVKQ01000028">
    <property type="protein sequence ID" value="HIT37285.1"/>
    <property type="molecule type" value="Genomic_DNA"/>
</dbReference>
<dbReference type="Pfam" id="PF04055">
    <property type="entry name" value="Radical_SAM"/>
    <property type="match status" value="1"/>
</dbReference>
<dbReference type="Gene3D" id="3.20.20.70">
    <property type="entry name" value="Aldolase class I"/>
    <property type="match status" value="1"/>
</dbReference>
<dbReference type="InterPro" id="IPR010723">
    <property type="entry name" value="HemN_C"/>
</dbReference>
<dbReference type="AlphaFoldDB" id="A0A9D1KB60"/>
<dbReference type="InterPro" id="IPR034505">
    <property type="entry name" value="Coproporphyrinogen-III_oxidase"/>
</dbReference>
<reference evidence="11" key="1">
    <citation type="submission" date="2020-10" db="EMBL/GenBank/DDBJ databases">
        <authorList>
            <person name="Gilroy R."/>
        </authorList>
    </citation>
    <scope>NUCLEOTIDE SEQUENCE</scope>
    <source>
        <strain evidence="11">CHK195-26880</strain>
    </source>
</reference>
<comment type="similarity">
    <text evidence="1">Belongs to the anaerobic coproporphyrinogen-III oxidase family. HemW subfamily.</text>
</comment>
<keyword evidence="9" id="KW-0963">Cytoplasm</keyword>
<accession>A0A9D1KB60</accession>
<evidence type="ECO:0000256" key="5">
    <source>
        <dbReference type="ARBA" id="ARBA00022723"/>
    </source>
</evidence>
<dbReference type="InterPro" id="IPR007197">
    <property type="entry name" value="rSAM"/>
</dbReference>
<evidence type="ECO:0000313" key="11">
    <source>
        <dbReference type="EMBL" id="HIT37285.1"/>
    </source>
</evidence>
<dbReference type="PROSITE" id="PS51918">
    <property type="entry name" value="RADICAL_SAM"/>
    <property type="match status" value="1"/>
</dbReference>
<organism evidence="11 12">
    <name type="scientific">Candidatus Onthousia faecipullorum</name>
    <dbReference type="NCBI Taxonomy" id="2840887"/>
    <lineage>
        <taxon>Bacteria</taxon>
        <taxon>Bacillati</taxon>
        <taxon>Bacillota</taxon>
        <taxon>Bacilli</taxon>
        <taxon>Candidatus Onthousia</taxon>
    </lineage>
</organism>
<proteinExistence type="inferred from homology"/>
<dbReference type="GO" id="GO:0005737">
    <property type="term" value="C:cytoplasm"/>
    <property type="evidence" value="ECO:0007669"/>
    <property type="project" value="UniProtKB-SubCell"/>
</dbReference>
<protein>
    <recommendedName>
        <fullName evidence="2 9">Heme chaperone HemW</fullName>
    </recommendedName>
</protein>
<evidence type="ECO:0000313" key="12">
    <source>
        <dbReference type="Proteomes" id="UP000886833"/>
    </source>
</evidence>
<dbReference type="GO" id="GO:0006779">
    <property type="term" value="P:porphyrin-containing compound biosynthetic process"/>
    <property type="evidence" value="ECO:0007669"/>
    <property type="project" value="InterPro"/>
</dbReference>
<keyword evidence="9" id="KW-0004">4Fe-4S</keyword>
<evidence type="ECO:0000259" key="10">
    <source>
        <dbReference type="PROSITE" id="PS51918"/>
    </source>
</evidence>
<dbReference type="CDD" id="cd01335">
    <property type="entry name" value="Radical_SAM"/>
    <property type="match status" value="1"/>
</dbReference>
<evidence type="ECO:0000256" key="2">
    <source>
        <dbReference type="ARBA" id="ARBA00017228"/>
    </source>
</evidence>
<dbReference type="SMART" id="SM00729">
    <property type="entry name" value="Elp3"/>
    <property type="match status" value="1"/>
</dbReference>
<keyword evidence="8 9" id="KW-0143">Chaperone</keyword>
<dbReference type="InterPro" id="IPR013785">
    <property type="entry name" value="Aldolase_TIM"/>
</dbReference>
<comment type="subcellular location">
    <subcellularLocation>
        <location evidence="9">Cytoplasm</location>
    </subcellularLocation>
</comment>